<dbReference type="PANTHER" id="PTHR45266:SF3">
    <property type="entry name" value="OXALOACETATE DECARBOXYLASE ALPHA CHAIN"/>
    <property type="match status" value="1"/>
</dbReference>
<comment type="pathway">
    <text evidence="1 8">Lipid metabolism; fatty acid biosynthesis.</text>
</comment>
<comment type="function">
    <text evidence="8">This protein is a component of the acetyl coenzyme A carboxylase complex; first, biotin carboxylase catalyzes the carboxylation of the carrier protein and then the transcarboxylase transfers the carboxyl group to form malonyl-CoA.</text>
</comment>
<dbReference type="CDD" id="cd06850">
    <property type="entry name" value="biotinyl_domain"/>
    <property type="match status" value="1"/>
</dbReference>
<dbReference type="SUPFAM" id="SSF51230">
    <property type="entry name" value="Single hybrid motif"/>
    <property type="match status" value="1"/>
</dbReference>
<dbReference type="EMBL" id="ALPT02000019">
    <property type="protein sequence ID" value="KGA97903.1"/>
    <property type="molecule type" value="Genomic_DNA"/>
</dbReference>
<reference evidence="11 13" key="2">
    <citation type="submission" date="2014-01" db="EMBL/GenBank/DDBJ databases">
        <title>Draft genome sequencing of Bacillus alcalophilus CGMCC 1.3604.</title>
        <authorList>
            <person name="Yang J."/>
            <person name="Diao L."/>
            <person name="Yang S."/>
        </authorList>
    </citation>
    <scope>NUCLEOTIDE SEQUENCE [LARGE SCALE GENOMIC DNA]</scope>
    <source>
        <strain evidence="11 13">CGMCC 1.3604</strain>
    </source>
</reference>
<dbReference type="Pfam" id="PF00364">
    <property type="entry name" value="Biotin_lipoyl"/>
    <property type="match status" value="1"/>
</dbReference>
<organism evidence="10 12">
    <name type="scientific">Alkalihalobacillus alcalophilus ATCC 27647 = CGMCC 1.3604</name>
    <dbReference type="NCBI Taxonomy" id="1218173"/>
    <lineage>
        <taxon>Bacteria</taxon>
        <taxon>Bacillati</taxon>
        <taxon>Bacillota</taxon>
        <taxon>Bacilli</taxon>
        <taxon>Bacillales</taxon>
        <taxon>Bacillaceae</taxon>
        <taxon>Alkalihalobacillus</taxon>
    </lineage>
</organism>
<name>A0A094WPG8_ALKAL</name>
<protein>
    <recommendedName>
        <fullName evidence="2 8">Biotin carboxyl carrier protein of acetyl-CoA carboxylase</fullName>
    </recommendedName>
</protein>
<feature type="domain" description="Lipoyl-binding" evidence="9">
    <location>
        <begin position="83"/>
        <end position="159"/>
    </location>
</feature>
<gene>
    <name evidence="11" type="ORF">AJ85_03615</name>
    <name evidence="10" type="ORF">BALCAV_0207680</name>
</gene>
<comment type="caution">
    <text evidence="10">The sequence shown here is derived from an EMBL/GenBank/DDBJ whole genome shotgun (WGS) entry which is preliminary data.</text>
</comment>
<dbReference type="InterPro" id="IPR050709">
    <property type="entry name" value="Biotin_Carboxyl_Carrier/Decarb"/>
</dbReference>
<evidence type="ECO:0000259" key="9">
    <source>
        <dbReference type="PROSITE" id="PS50968"/>
    </source>
</evidence>
<evidence type="ECO:0000256" key="3">
    <source>
        <dbReference type="ARBA" id="ARBA00022516"/>
    </source>
</evidence>
<dbReference type="EMBL" id="JALP01000389">
    <property type="protein sequence ID" value="THG88417.1"/>
    <property type="molecule type" value="Genomic_DNA"/>
</dbReference>
<evidence type="ECO:0000313" key="10">
    <source>
        <dbReference type="EMBL" id="KGA97903.1"/>
    </source>
</evidence>
<keyword evidence="5 8" id="KW-0443">Lipid metabolism</keyword>
<reference evidence="10 12" key="1">
    <citation type="journal article" date="2014" name="Genome Announc.">
        <title>Draft Genome Sequence of Bacillus alcalophilus AV1934, a Classic Alkaliphile Isolated from Human Feces in 1934.</title>
        <authorList>
            <person name="Attie O."/>
            <person name="Jayaprakash A."/>
            <person name="Shah H."/>
            <person name="Paulsen I.T."/>
            <person name="Morino M."/>
            <person name="Takahashi Y."/>
            <person name="Narumi I."/>
            <person name="Sachidanandam R."/>
            <person name="Satoh K."/>
            <person name="Ito M."/>
            <person name="Krulwich T.A."/>
        </authorList>
    </citation>
    <scope>NUCLEOTIDE SEQUENCE [LARGE SCALE GENOMIC DNA]</scope>
    <source>
        <strain evidence="10 12">AV1934</strain>
    </source>
</reference>
<evidence type="ECO:0000256" key="5">
    <source>
        <dbReference type="ARBA" id="ARBA00023098"/>
    </source>
</evidence>
<dbReference type="GO" id="GO:0006633">
    <property type="term" value="P:fatty acid biosynthetic process"/>
    <property type="evidence" value="ECO:0007669"/>
    <property type="project" value="UniProtKB-UniPathway"/>
</dbReference>
<evidence type="ECO:0000256" key="1">
    <source>
        <dbReference type="ARBA" id="ARBA00005194"/>
    </source>
</evidence>
<dbReference type="PROSITE" id="PS00188">
    <property type="entry name" value="BIOTIN"/>
    <property type="match status" value="1"/>
</dbReference>
<proteinExistence type="predicted"/>
<dbReference type="UniPathway" id="UPA00094"/>
<dbReference type="GO" id="GO:0009317">
    <property type="term" value="C:acetyl-CoA carboxylase complex"/>
    <property type="evidence" value="ECO:0007669"/>
    <property type="project" value="InterPro"/>
</dbReference>
<evidence type="ECO:0000256" key="7">
    <source>
        <dbReference type="ARBA" id="ARBA00023267"/>
    </source>
</evidence>
<dbReference type="OrthoDB" id="9811735at2"/>
<sequence>MLSVKEIKELIKAVNESGLEEFNYEEEGTKLHLKKPSNGQVAQVTSFVPAVSHEVKETVEAEVAETVEASEQVKSAVSKEENLHTITSPMVGTFYTAPSPDSPVYVEAGDQVTEDTVVCIVEAMKLMNEIEAEIKGKIVEVLAENGELVEFGQPLFVVAPR</sequence>
<dbReference type="PROSITE" id="PS50968">
    <property type="entry name" value="BIOTINYL_LIPOYL"/>
    <property type="match status" value="1"/>
</dbReference>
<dbReference type="PANTHER" id="PTHR45266">
    <property type="entry name" value="OXALOACETATE DECARBOXYLASE ALPHA CHAIN"/>
    <property type="match status" value="1"/>
</dbReference>
<evidence type="ECO:0000313" key="13">
    <source>
        <dbReference type="Proteomes" id="UP000297014"/>
    </source>
</evidence>
<evidence type="ECO:0000256" key="2">
    <source>
        <dbReference type="ARBA" id="ARBA00017562"/>
    </source>
</evidence>
<keyword evidence="12" id="KW-1185">Reference proteome</keyword>
<evidence type="ECO:0000313" key="12">
    <source>
        <dbReference type="Proteomes" id="UP000002754"/>
    </source>
</evidence>
<dbReference type="NCBIfam" id="TIGR00531">
    <property type="entry name" value="BCCP"/>
    <property type="match status" value="1"/>
</dbReference>
<dbReference type="FunFam" id="2.40.50.100:FF:000003">
    <property type="entry name" value="Acetyl-CoA carboxylase biotin carboxyl carrier protein"/>
    <property type="match status" value="1"/>
</dbReference>
<dbReference type="Proteomes" id="UP000297014">
    <property type="component" value="Unassembled WGS sequence"/>
</dbReference>
<dbReference type="AlphaFoldDB" id="A0A094WPG8"/>
<dbReference type="eggNOG" id="COG0511">
    <property type="taxonomic scope" value="Bacteria"/>
</dbReference>
<keyword evidence="3 8" id="KW-0444">Lipid biosynthesis</keyword>
<dbReference type="InterPro" id="IPR000089">
    <property type="entry name" value="Biotin_lipoyl"/>
</dbReference>
<dbReference type="PRINTS" id="PR01071">
    <property type="entry name" value="ACOABIOTINCC"/>
</dbReference>
<evidence type="ECO:0000256" key="8">
    <source>
        <dbReference type="RuleBase" id="RU364072"/>
    </source>
</evidence>
<dbReference type="InterPro" id="IPR001882">
    <property type="entry name" value="Biotin_BS"/>
</dbReference>
<evidence type="ECO:0000256" key="4">
    <source>
        <dbReference type="ARBA" id="ARBA00022832"/>
    </source>
</evidence>
<dbReference type="STRING" id="1218173.BALCAV_0207680"/>
<dbReference type="Proteomes" id="UP000002754">
    <property type="component" value="Unassembled WGS sequence"/>
</dbReference>
<keyword evidence="7 8" id="KW-0092">Biotin</keyword>
<accession>A0A094WPG8</accession>
<dbReference type="GO" id="GO:0003989">
    <property type="term" value="F:acetyl-CoA carboxylase activity"/>
    <property type="evidence" value="ECO:0007669"/>
    <property type="project" value="InterPro"/>
</dbReference>
<evidence type="ECO:0000256" key="6">
    <source>
        <dbReference type="ARBA" id="ARBA00023160"/>
    </source>
</evidence>
<keyword evidence="6 8" id="KW-0275">Fatty acid biosynthesis</keyword>
<dbReference type="Gene3D" id="2.40.50.100">
    <property type="match status" value="1"/>
</dbReference>
<evidence type="ECO:0000313" key="11">
    <source>
        <dbReference type="EMBL" id="THG88417.1"/>
    </source>
</evidence>
<dbReference type="InterPro" id="IPR001249">
    <property type="entry name" value="AcCoA_biotinCC"/>
</dbReference>
<dbReference type="RefSeq" id="WP_003321376.1">
    <property type="nucleotide sequence ID" value="NZ_ALPT02000019.1"/>
</dbReference>
<dbReference type="InterPro" id="IPR011053">
    <property type="entry name" value="Single_hybrid_motif"/>
</dbReference>
<keyword evidence="4 8" id="KW-0276">Fatty acid metabolism</keyword>